<keyword evidence="3" id="KW-1185">Reference proteome</keyword>
<comment type="caution">
    <text evidence="2">The sequence shown here is derived from an EMBL/GenBank/DDBJ whole genome shotgun (WGS) entry which is preliminary data.</text>
</comment>
<dbReference type="AlphaFoldDB" id="A0A934V2T8"/>
<evidence type="ECO:0000256" key="1">
    <source>
        <dbReference type="SAM" id="MobiDB-lite"/>
    </source>
</evidence>
<sequence>MSTADDLHDTGWLAEQATAALDSISNLYDEAMAGLESQDASPAADGGDGKAKTSATGT</sequence>
<accession>A0A934V2T8</accession>
<organism evidence="2 3">
    <name type="scientific">Prauserella cavernicola</name>
    <dbReference type="NCBI Taxonomy" id="2800127"/>
    <lineage>
        <taxon>Bacteria</taxon>
        <taxon>Bacillati</taxon>
        <taxon>Actinomycetota</taxon>
        <taxon>Actinomycetes</taxon>
        <taxon>Pseudonocardiales</taxon>
        <taxon>Pseudonocardiaceae</taxon>
        <taxon>Prauserella</taxon>
    </lineage>
</organism>
<protein>
    <submittedName>
        <fullName evidence="2">Uncharacterized protein</fullName>
    </submittedName>
</protein>
<dbReference type="EMBL" id="JAENJH010000001">
    <property type="protein sequence ID" value="MBK1783507.1"/>
    <property type="molecule type" value="Genomic_DNA"/>
</dbReference>
<evidence type="ECO:0000313" key="2">
    <source>
        <dbReference type="EMBL" id="MBK1783507.1"/>
    </source>
</evidence>
<proteinExistence type="predicted"/>
<dbReference type="Proteomes" id="UP000635245">
    <property type="component" value="Unassembled WGS sequence"/>
</dbReference>
<name>A0A934V2T8_9PSEU</name>
<feature type="region of interest" description="Disordered" evidence="1">
    <location>
        <begin position="38"/>
        <end position="58"/>
    </location>
</feature>
<gene>
    <name evidence="2" type="ORF">JHE00_04145</name>
</gene>
<reference evidence="2" key="1">
    <citation type="submission" date="2020-12" db="EMBL/GenBank/DDBJ databases">
        <title>Prauserella sp. ASG 168, a novel actinomycete isolated from cave rock.</title>
        <authorList>
            <person name="Suriyachadkun C."/>
        </authorList>
    </citation>
    <scope>NUCLEOTIDE SEQUENCE</scope>
    <source>
        <strain evidence="2">ASG 168</strain>
    </source>
</reference>
<evidence type="ECO:0000313" key="3">
    <source>
        <dbReference type="Proteomes" id="UP000635245"/>
    </source>
</evidence>
<dbReference type="RefSeq" id="WP_200314880.1">
    <property type="nucleotide sequence ID" value="NZ_JAENJH010000001.1"/>
</dbReference>